<gene>
    <name evidence="1" type="ORF">HMPREF9488_03268</name>
</gene>
<dbReference type="Proteomes" id="UP000003157">
    <property type="component" value="Unassembled WGS sequence"/>
</dbReference>
<proteinExistence type="predicted"/>
<sequence>MLEATREELEVLKAATLVLNHLGKDELDSERPYKIHCLAKNALEEVIQGNGAKKLFITNDDEGNGYHGLFYMIDSNPDELEALRMDSYCFDNVPNEEIALLG</sequence>
<accession>E7GEX6</accession>
<dbReference type="STRING" id="100884.GCA_000269565_03722"/>
<dbReference type="RefSeq" id="WP_008790350.1">
    <property type="nucleotide sequence ID" value="NZ_AKCB01000004.1"/>
</dbReference>
<organism evidence="1 2">
    <name type="scientific">Coprobacillus cateniformis</name>
    <dbReference type="NCBI Taxonomy" id="100884"/>
    <lineage>
        <taxon>Bacteria</taxon>
        <taxon>Bacillati</taxon>
        <taxon>Bacillota</taxon>
        <taxon>Erysipelotrichia</taxon>
        <taxon>Erysipelotrichales</taxon>
        <taxon>Coprobacillaceae</taxon>
        <taxon>Coprobacillus</taxon>
    </lineage>
</organism>
<comment type="caution">
    <text evidence="1">The sequence shown here is derived from an EMBL/GenBank/DDBJ whole genome shotgun (WGS) entry which is preliminary data.</text>
</comment>
<name>E7GEX6_9FIRM</name>
<dbReference type="GeneID" id="78231469"/>
<dbReference type="AlphaFoldDB" id="E7GEX6"/>
<dbReference type="HOGENOM" id="CLU_2069117_0_0_9"/>
<evidence type="ECO:0000313" key="1">
    <source>
        <dbReference type="EMBL" id="EFW03577.1"/>
    </source>
</evidence>
<dbReference type="OrthoDB" id="9962379at2"/>
<dbReference type="EMBL" id="ADKX01000046">
    <property type="protein sequence ID" value="EFW03577.1"/>
    <property type="molecule type" value="Genomic_DNA"/>
</dbReference>
<reference evidence="1 2" key="1">
    <citation type="submission" date="2010-12" db="EMBL/GenBank/DDBJ databases">
        <title>The Genome Sequence of Coprobacillus sp. strain 29_1.</title>
        <authorList>
            <consortium name="The Broad Institute Genome Sequencing Platform"/>
            <person name="Earl A."/>
            <person name="Ward D."/>
            <person name="Feldgarden M."/>
            <person name="Gevers D."/>
            <person name="Daigneault M."/>
            <person name="Sibley C.D."/>
            <person name="White A."/>
            <person name="Strauss J."/>
            <person name="Allen-Vercoe E."/>
            <person name="Young S.K."/>
            <person name="Zeng Q."/>
            <person name="Gargeya S."/>
            <person name="Fitzgerald M."/>
            <person name="Haas B."/>
            <person name="Abouelleil A."/>
            <person name="Alvarado L."/>
            <person name="Arachchi H.M."/>
            <person name="Berlin A."/>
            <person name="Brown A."/>
            <person name="Chapman S.B."/>
            <person name="Chen Z."/>
            <person name="Dunbar C."/>
            <person name="Freedman E."/>
            <person name="Gearin G."/>
            <person name="Gellesch M."/>
            <person name="Goldberg J."/>
            <person name="Griggs A."/>
            <person name="Gujja S."/>
            <person name="Heilman E."/>
            <person name="Heiman D."/>
            <person name="Howarth C."/>
            <person name="Larson L."/>
            <person name="Lui A."/>
            <person name="MacDonald P.J.P."/>
            <person name="Mehta T."/>
            <person name="Montmayeur A."/>
            <person name="Murphy C."/>
            <person name="Neiman D."/>
            <person name="Pearson M."/>
            <person name="Priest M."/>
            <person name="Roberts A."/>
            <person name="Saif S."/>
            <person name="Shea T."/>
            <person name="Shenoy N."/>
            <person name="Sisk P."/>
            <person name="Stolte C."/>
            <person name="Sykes S."/>
            <person name="White J."/>
            <person name="Yandava C."/>
            <person name="Nusbaum C."/>
            <person name="Birren B."/>
        </authorList>
    </citation>
    <scope>NUCLEOTIDE SEQUENCE [LARGE SCALE GENOMIC DNA]</scope>
    <source>
        <strain evidence="1 2">29_1</strain>
    </source>
</reference>
<keyword evidence="2" id="KW-1185">Reference proteome</keyword>
<evidence type="ECO:0000313" key="2">
    <source>
        <dbReference type="Proteomes" id="UP000003157"/>
    </source>
</evidence>
<protein>
    <submittedName>
        <fullName evidence="1">Uncharacterized protein</fullName>
    </submittedName>
</protein>